<sequence length="170" mass="19057">MLVGLSPVLDRHTRIVILGSFPGEASLSAKRYYAYPRNQFWRLMSAVTNEPLADMEYDERLARLLAHQIGLWDTIAACEREGSLDAAIRQARANEFGVLLRHSPHLFRVCFNGKTSGKSEQRFSMAGFETLLLPSSSPAYAHMSFEDKLAVWKKIVDPKTSVPLSASPEM</sequence>
<comment type="caution">
    <text evidence="2">The sequence shown here is derived from an EMBL/GenBank/DDBJ whole genome shotgun (WGS) entry which is preliminary data.</text>
</comment>
<dbReference type="SMART" id="SM00987">
    <property type="entry name" value="UreE_C"/>
    <property type="match status" value="1"/>
</dbReference>
<feature type="domain" description="Uracil-DNA glycosylase-like" evidence="1">
    <location>
        <begin position="6"/>
        <end position="156"/>
    </location>
</feature>
<dbReference type="Pfam" id="PF03167">
    <property type="entry name" value="UDG"/>
    <property type="match status" value="1"/>
</dbReference>
<protein>
    <submittedName>
        <fullName evidence="2">DNA-deoxyinosine glycosylase</fullName>
        <ecNumber evidence="2">3.2.2.15</ecNumber>
    </submittedName>
</protein>
<evidence type="ECO:0000259" key="1">
    <source>
        <dbReference type="SMART" id="SM00986"/>
    </source>
</evidence>
<evidence type="ECO:0000313" key="3">
    <source>
        <dbReference type="Proteomes" id="UP001596031"/>
    </source>
</evidence>
<dbReference type="GO" id="GO:0033958">
    <property type="term" value="F:DNA-deoxyinosine glycosylase activity"/>
    <property type="evidence" value="ECO:0007669"/>
    <property type="project" value="UniProtKB-EC"/>
</dbReference>
<dbReference type="Gene3D" id="3.40.470.10">
    <property type="entry name" value="Uracil-DNA glycosylase-like domain"/>
    <property type="match status" value="1"/>
</dbReference>
<dbReference type="NCBIfam" id="TIGR04274">
    <property type="entry name" value="hypoxanDNAglyco"/>
    <property type="match status" value="1"/>
</dbReference>
<dbReference type="InterPro" id="IPR026353">
    <property type="entry name" value="Hypoxan-DNA_Glyclase"/>
</dbReference>
<keyword evidence="2" id="KW-0378">Hydrolase</keyword>
<dbReference type="EMBL" id="JBHSMS010000034">
    <property type="protein sequence ID" value="MFC5511488.1"/>
    <property type="molecule type" value="Genomic_DNA"/>
</dbReference>
<keyword evidence="3" id="KW-1185">Reference proteome</keyword>
<dbReference type="InterPro" id="IPR005122">
    <property type="entry name" value="Uracil-DNA_glycosylase-like"/>
</dbReference>
<dbReference type="CDD" id="cd10032">
    <property type="entry name" value="UDG-F6_HDG"/>
    <property type="match status" value="1"/>
</dbReference>
<dbReference type="Proteomes" id="UP001596031">
    <property type="component" value="Unassembled WGS sequence"/>
</dbReference>
<keyword evidence="2" id="KW-0326">Glycosidase</keyword>
<dbReference type="RefSeq" id="WP_379720368.1">
    <property type="nucleotide sequence ID" value="NZ_JBHSMS010000034.1"/>
</dbReference>
<dbReference type="SMART" id="SM00986">
    <property type="entry name" value="UDG"/>
    <property type="match status" value="1"/>
</dbReference>
<gene>
    <name evidence="2" type="ORF">ACFPOU_10170</name>
</gene>
<proteinExistence type="predicted"/>
<evidence type="ECO:0000313" key="2">
    <source>
        <dbReference type="EMBL" id="MFC5511488.1"/>
    </source>
</evidence>
<dbReference type="EC" id="3.2.2.15" evidence="2"/>
<reference evidence="3" key="1">
    <citation type="journal article" date="2019" name="Int. J. Syst. Evol. Microbiol.">
        <title>The Global Catalogue of Microorganisms (GCM) 10K type strain sequencing project: providing services to taxonomists for standard genome sequencing and annotation.</title>
        <authorList>
            <consortium name="The Broad Institute Genomics Platform"/>
            <consortium name="The Broad Institute Genome Sequencing Center for Infectious Disease"/>
            <person name="Wu L."/>
            <person name="Ma J."/>
        </authorList>
    </citation>
    <scope>NUCLEOTIDE SEQUENCE [LARGE SCALE GENOMIC DNA]</scope>
    <source>
        <strain evidence="3">CCUG 38813</strain>
    </source>
</reference>
<dbReference type="SUPFAM" id="SSF52141">
    <property type="entry name" value="Uracil-DNA glycosylase-like"/>
    <property type="match status" value="1"/>
</dbReference>
<organism evidence="2 3">
    <name type="scientific">Massilia jejuensis</name>
    <dbReference type="NCBI Taxonomy" id="648894"/>
    <lineage>
        <taxon>Bacteria</taxon>
        <taxon>Pseudomonadati</taxon>
        <taxon>Pseudomonadota</taxon>
        <taxon>Betaproteobacteria</taxon>
        <taxon>Burkholderiales</taxon>
        <taxon>Oxalobacteraceae</taxon>
        <taxon>Telluria group</taxon>
        <taxon>Massilia</taxon>
    </lineage>
</organism>
<dbReference type="InterPro" id="IPR036895">
    <property type="entry name" value="Uracil-DNA_glycosylase-like_sf"/>
</dbReference>
<name>A0ABW0PGN5_9BURK</name>
<accession>A0ABW0PGN5</accession>